<name>A0A0N5D9Y3_THECL</name>
<dbReference type="EMBL" id="UYYF01004925">
    <property type="protein sequence ID" value="VDN07617.1"/>
    <property type="molecule type" value="Genomic_DNA"/>
</dbReference>
<feature type="compositionally biased region" description="Basic and acidic residues" evidence="8">
    <location>
        <begin position="592"/>
        <end position="603"/>
    </location>
</feature>
<dbReference type="GO" id="GO:0004867">
    <property type="term" value="F:serine-type endopeptidase inhibitor activity"/>
    <property type="evidence" value="ECO:0007669"/>
    <property type="project" value="UniProtKB-KW"/>
</dbReference>
<feature type="region of interest" description="Disordered" evidence="8">
    <location>
        <begin position="269"/>
        <end position="313"/>
    </location>
</feature>
<evidence type="ECO:0000256" key="4">
    <source>
        <dbReference type="ARBA" id="ARBA00022900"/>
    </source>
</evidence>
<evidence type="ECO:0000256" key="2">
    <source>
        <dbReference type="ARBA" id="ARBA00022525"/>
    </source>
</evidence>
<feature type="domain" description="BPTI/Kunitz inhibitor" evidence="9">
    <location>
        <begin position="474"/>
        <end position="521"/>
    </location>
</feature>
<dbReference type="SMART" id="SM00289">
    <property type="entry name" value="WR1"/>
    <property type="match status" value="1"/>
</dbReference>
<dbReference type="SMART" id="SM00131">
    <property type="entry name" value="KU"/>
    <property type="match status" value="5"/>
</dbReference>
<dbReference type="FunFam" id="4.10.410.10:FF:000020">
    <property type="entry name" value="Collagen, type VI, alpha 3"/>
    <property type="match status" value="2"/>
</dbReference>
<evidence type="ECO:0000256" key="8">
    <source>
        <dbReference type="SAM" id="MobiDB-lite"/>
    </source>
</evidence>
<keyword evidence="2" id="KW-0964">Secreted</keyword>
<evidence type="ECO:0000259" key="9">
    <source>
        <dbReference type="PROSITE" id="PS50279"/>
    </source>
</evidence>
<dbReference type="InterPro" id="IPR036880">
    <property type="entry name" value="Kunitz_BPTI_sf"/>
</dbReference>
<dbReference type="InterPro" id="IPR002223">
    <property type="entry name" value="Kunitz_BPTI"/>
</dbReference>
<evidence type="ECO:0000256" key="1">
    <source>
        <dbReference type="ARBA" id="ARBA00004613"/>
    </source>
</evidence>
<dbReference type="InterPro" id="IPR020901">
    <property type="entry name" value="Prtase_inh_Kunz-CS"/>
</dbReference>
<evidence type="ECO:0000256" key="5">
    <source>
        <dbReference type="ARBA" id="ARBA00023157"/>
    </source>
</evidence>
<dbReference type="Proteomes" id="UP000276776">
    <property type="component" value="Unassembled WGS sequence"/>
</dbReference>
<dbReference type="Gene3D" id="4.10.410.10">
    <property type="entry name" value="Pancreatic trypsin inhibitor Kunitz domain"/>
    <property type="match status" value="5"/>
</dbReference>
<evidence type="ECO:0000313" key="12">
    <source>
        <dbReference type="WBParaSite" id="TCLT_0000996001-mRNA-1"/>
    </source>
</evidence>
<keyword evidence="5" id="KW-1015">Disulfide bond</keyword>
<dbReference type="InterPro" id="IPR006150">
    <property type="entry name" value="Cys_repeat_1"/>
</dbReference>
<sequence length="1280" mass="142684">MYIQLVNTSTGCGGNGNNYPSKSVCEKQCVRSAKCKNGMQAFKTENGRPLHCTKNTCPSGYYCSISQPYSICCPNKSSNETVSSTLNIANEICQLPKERGPCDKYELRFYYNKRLGECKYFFFGGCEGNANNFERVEECERTCRQRGIKTALTTIVSAPQLITQGPQLKKLNKEYATKSLKKTEEDQSRELIVHAIDENSQEYTSTSDALESLTSDVLSTSYQTDIIPTSTLAYESTTVGQIFSTDIQNIMLNTDKFVKLPARKKTTNEFRRKQNKFHATTPGSEISLEDESNKPVSTTLPSTNSDSSTDFDDALAENNEQSSLTTSAKHTLKRQSLLEYLCDLYAIESLIGSAKERCNQKRDPGTCLGQFIRWHWDAERRTCQIFTYSGCGGNGNNFGSRNECFAACHQPPKPTPDLHNVCEHSIDPGDCTGVFQRFAFDSATKECRAFTYSGCGGNGNNFGSALECRQKCHPVEVGECSSVFPRFAYDQASNECRPFTYGGCGGNGNNFASITECQKMCVKELSLGTQCPPINVSHCLEPCILFSNRLGCHECRCPVTQPETEKVSMQISTPIPTTDDSSQIDQTSQAEKSLENDVEKKAEQVPPPEQTSKVNSVIELGEKCTQPMEPGPCKNFIERWHFDIKTGLCKSFQYGGCAGNRNHFFSKHECEIHCARFLRSLYDNSLERENEKLSTNICLDGRTGRRRIAAYQSVSSRSQNNDLTSSEFDETLLLNEHEHTRNTDNIEKYNTVMLPHEISQRRDDKSDLVLRRQANEKLKAPSFESLANTRSNFVLASSQAGKGKSGESAYRTVGLQHRQSWSGPLGHRLAVWVPESNKLKQSVISSNDKVMHASPRIQIDKPVHREENQVVMVKEKDELERTASEIKTEVNSDKTEIENSIMKNIHIPIMNSSLLKKKAKSEAVTEKFTSLQEENLEQRAISTSMTATPESVTEFTPYNSSTNNLDTVRNDIFNNSVAKQLFAERPVEEQVEACDKNASVDKGTACISSESHKQKLQDSSLSSELREIHSKNSLPSNEGENEEEKVNSKEFHKVGNNEETHAEANINLPEIKAKNLAHIRTVDTYKMPKDRNRISGRFTDLSIQNDLLFNDAQSKDIHKKYSGAMGKAPNTDSMQLSRDSVLRHHIRIINQGSASKFLSSVVSPLISSPSTTAATSSTSTSSVFLLSKSVSASAPPSTSSINLQSTSEGENMFFNTPDFGESNIYVILISCLYIISHGKAIEGIFISTTDNRLDDGVCRMNRQTFATENSAHFVAKLLYR</sequence>
<accession>A0A0N5D9Y3</accession>
<dbReference type="OrthoDB" id="4473401at2759"/>
<keyword evidence="7" id="KW-1203">Blood coagulation cascade inhibiting toxin</keyword>
<dbReference type="PANTHER" id="PTHR10083">
    <property type="entry name" value="KUNITZ-TYPE PROTEASE INHIBITOR-RELATED"/>
    <property type="match status" value="1"/>
</dbReference>
<keyword evidence="3" id="KW-0646">Protease inhibitor</keyword>
<dbReference type="PROSITE" id="PS00280">
    <property type="entry name" value="BPTI_KUNITZ_1"/>
    <property type="match status" value="4"/>
</dbReference>
<comment type="subcellular location">
    <subcellularLocation>
        <location evidence="1">Secreted</location>
    </subcellularLocation>
</comment>
<dbReference type="CDD" id="cd00109">
    <property type="entry name" value="Kunitz-type"/>
    <property type="match status" value="4"/>
</dbReference>
<reference evidence="10 11" key="2">
    <citation type="submission" date="2018-11" db="EMBL/GenBank/DDBJ databases">
        <authorList>
            <consortium name="Pathogen Informatics"/>
        </authorList>
    </citation>
    <scope>NUCLEOTIDE SEQUENCE [LARGE SCALE GENOMIC DNA]</scope>
</reference>
<feature type="compositionally biased region" description="Polar residues" evidence="8">
    <location>
        <begin position="567"/>
        <end position="591"/>
    </location>
</feature>
<proteinExistence type="predicted"/>
<organism evidence="12">
    <name type="scientific">Thelazia callipaeda</name>
    <name type="common">Oriental eyeworm</name>
    <name type="synonym">Parasitic nematode</name>
    <dbReference type="NCBI Taxonomy" id="103827"/>
    <lineage>
        <taxon>Eukaryota</taxon>
        <taxon>Metazoa</taxon>
        <taxon>Ecdysozoa</taxon>
        <taxon>Nematoda</taxon>
        <taxon>Chromadorea</taxon>
        <taxon>Rhabditida</taxon>
        <taxon>Spirurina</taxon>
        <taxon>Spiruromorpha</taxon>
        <taxon>Thelazioidea</taxon>
        <taxon>Thelaziidae</taxon>
        <taxon>Thelazia</taxon>
    </lineage>
</organism>
<feature type="domain" description="BPTI/Kunitz inhibitor" evidence="9">
    <location>
        <begin position="624"/>
        <end position="674"/>
    </location>
</feature>
<keyword evidence="6" id="KW-1199">Hemostasis impairing toxin</keyword>
<evidence type="ECO:0000313" key="11">
    <source>
        <dbReference type="Proteomes" id="UP000276776"/>
    </source>
</evidence>
<feature type="region of interest" description="Disordered" evidence="8">
    <location>
        <begin position="566"/>
        <end position="614"/>
    </location>
</feature>
<evidence type="ECO:0000313" key="10">
    <source>
        <dbReference type="EMBL" id="VDN07617.1"/>
    </source>
</evidence>
<dbReference type="PROSITE" id="PS50279">
    <property type="entry name" value="BPTI_KUNITZ_2"/>
    <property type="match status" value="5"/>
</dbReference>
<dbReference type="SUPFAM" id="SSF57362">
    <property type="entry name" value="BPTI-like"/>
    <property type="match status" value="5"/>
</dbReference>
<dbReference type="PANTHER" id="PTHR10083:SF376">
    <property type="entry name" value="SERINE PEPTIDASE INHIBITOR, KUNITZ TYPE, 3"/>
    <property type="match status" value="1"/>
</dbReference>
<dbReference type="AlphaFoldDB" id="A0A0N5D9Y3"/>
<dbReference type="PRINTS" id="PR00759">
    <property type="entry name" value="BASICPTASE"/>
</dbReference>
<feature type="domain" description="BPTI/Kunitz inhibitor" evidence="9">
    <location>
        <begin position="93"/>
        <end position="143"/>
    </location>
</feature>
<dbReference type="GO" id="GO:0005615">
    <property type="term" value="C:extracellular space"/>
    <property type="evidence" value="ECO:0007669"/>
    <property type="project" value="TreeGrafter"/>
</dbReference>
<evidence type="ECO:0000256" key="3">
    <source>
        <dbReference type="ARBA" id="ARBA00022690"/>
    </source>
</evidence>
<keyword evidence="4" id="KW-0722">Serine protease inhibitor</keyword>
<dbReference type="STRING" id="103827.A0A0N5D9Y3"/>
<keyword evidence="6" id="KW-0800">Toxin</keyword>
<keyword evidence="11" id="KW-1185">Reference proteome</keyword>
<evidence type="ECO:0000256" key="6">
    <source>
        <dbReference type="ARBA" id="ARBA00023240"/>
    </source>
</evidence>
<dbReference type="WBParaSite" id="TCLT_0000996001-mRNA-1">
    <property type="protein sequence ID" value="TCLT_0000996001-mRNA-1"/>
    <property type="gene ID" value="TCLT_0000996001"/>
</dbReference>
<feature type="region of interest" description="Disordered" evidence="8">
    <location>
        <begin position="1008"/>
        <end position="1048"/>
    </location>
</feature>
<reference evidence="12" key="1">
    <citation type="submission" date="2017-02" db="UniProtKB">
        <authorList>
            <consortium name="WormBaseParasite"/>
        </authorList>
    </citation>
    <scope>IDENTIFICATION</scope>
</reference>
<dbReference type="InterPro" id="IPR050098">
    <property type="entry name" value="TFPI/VKTCI-like"/>
</dbReference>
<dbReference type="Pfam" id="PF00014">
    <property type="entry name" value="Kunitz_BPTI"/>
    <property type="match status" value="5"/>
</dbReference>
<evidence type="ECO:0000256" key="7">
    <source>
        <dbReference type="ARBA" id="ARBA00034146"/>
    </source>
</evidence>
<dbReference type="InterPro" id="IPR028150">
    <property type="entry name" value="Lustrin_cystein"/>
</dbReference>
<protein>
    <submittedName>
        <fullName evidence="12">Papilin</fullName>
    </submittedName>
</protein>
<gene>
    <name evidence="10" type="ORF">TCLT_LOCUS9949</name>
</gene>
<dbReference type="Pfam" id="PF14625">
    <property type="entry name" value="Lustrin_cystein"/>
    <property type="match status" value="1"/>
</dbReference>
<feature type="domain" description="BPTI/Kunitz inhibitor" evidence="9">
    <location>
        <begin position="422"/>
        <end position="472"/>
    </location>
</feature>
<feature type="domain" description="BPTI/Kunitz inhibitor" evidence="9">
    <location>
        <begin position="358"/>
        <end position="408"/>
    </location>
</feature>